<sequence length="75" mass="7988">MLGATLCGLVRLAHYGLHALYEVLDPSLYLPVIDHSAGIDIRQRVKSHLSAVGFLFSSGGIHQSPSFAASARRAA</sequence>
<evidence type="ECO:0000313" key="2">
    <source>
        <dbReference type="Proteomes" id="UP000182888"/>
    </source>
</evidence>
<gene>
    <name evidence="1" type="ORF">MPL1032_60157</name>
</gene>
<reference evidence="2" key="1">
    <citation type="submission" date="2014-08" db="EMBL/GenBank/DDBJ databases">
        <authorList>
            <person name="Edwards T."/>
        </authorList>
    </citation>
    <scope>NUCLEOTIDE SEQUENCE [LARGE SCALE GENOMIC DNA]</scope>
</reference>
<dbReference type="AlphaFoldDB" id="A0A0K2W6A1"/>
<evidence type="ECO:0000313" key="1">
    <source>
        <dbReference type="EMBL" id="CDX62658.1"/>
    </source>
</evidence>
<proteinExistence type="predicted"/>
<organism evidence="1 2">
    <name type="scientific">Mesorhizobium plurifarium</name>
    <dbReference type="NCBI Taxonomy" id="69974"/>
    <lineage>
        <taxon>Bacteria</taxon>
        <taxon>Pseudomonadati</taxon>
        <taxon>Pseudomonadota</taxon>
        <taxon>Alphaproteobacteria</taxon>
        <taxon>Hyphomicrobiales</taxon>
        <taxon>Phyllobacteriaceae</taxon>
        <taxon>Mesorhizobium</taxon>
    </lineage>
</organism>
<name>A0A0K2W6A1_MESPL</name>
<dbReference type="EMBL" id="CCND01000049">
    <property type="protein sequence ID" value="CDX62658.1"/>
    <property type="molecule type" value="Genomic_DNA"/>
</dbReference>
<protein>
    <submittedName>
        <fullName evidence="1">Uncharacterized protein</fullName>
    </submittedName>
</protein>
<accession>A0A0K2W6A1</accession>
<dbReference type="Proteomes" id="UP000182888">
    <property type="component" value="Unassembled WGS sequence"/>
</dbReference>